<dbReference type="InterPro" id="IPR041650">
    <property type="entry name" value="HEPN_Swt1"/>
</dbReference>
<dbReference type="AlphaFoldDB" id="A0A4R6RH18"/>
<gene>
    <name evidence="2" type="ORF">EDD54_2486</name>
</gene>
<keyword evidence="3" id="KW-1185">Reference proteome</keyword>
<dbReference type="Proteomes" id="UP000294547">
    <property type="component" value="Unassembled WGS sequence"/>
</dbReference>
<dbReference type="RefSeq" id="WP_126541464.1">
    <property type="nucleotide sequence ID" value="NZ_BSPM01000004.1"/>
</dbReference>
<protein>
    <recommendedName>
        <fullName evidence="1">Swt1-like HEPN domain-containing protein</fullName>
    </recommendedName>
</protein>
<reference evidence="2 3" key="1">
    <citation type="submission" date="2019-03" db="EMBL/GenBank/DDBJ databases">
        <title>Genomic Encyclopedia of Type Strains, Phase IV (KMG-IV): sequencing the most valuable type-strain genomes for metagenomic binning, comparative biology and taxonomic classification.</title>
        <authorList>
            <person name="Goeker M."/>
        </authorList>
    </citation>
    <scope>NUCLEOTIDE SEQUENCE [LARGE SCALE GENOMIC DNA]</scope>
    <source>
        <strain evidence="2 3">DSM 102969</strain>
    </source>
</reference>
<accession>A0A4R6RH18</accession>
<dbReference type="EMBL" id="SNXY01000007">
    <property type="protein sequence ID" value="TDP85630.1"/>
    <property type="molecule type" value="Genomic_DNA"/>
</dbReference>
<organism evidence="2 3">
    <name type="scientific">Oharaeibacter diazotrophicus</name>
    <dbReference type="NCBI Taxonomy" id="1920512"/>
    <lineage>
        <taxon>Bacteria</taxon>
        <taxon>Pseudomonadati</taxon>
        <taxon>Pseudomonadota</taxon>
        <taxon>Alphaproteobacteria</taxon>
        <taxon>Hyphomicrobiales</taxon>
        <taxon>Pleomorphomonadaceae</taxon>
        <taxon>Oharaeibacter</taxon>
    </lineage>
</organism>
<name>A0A4R6RH18_9HYPH</name>
<evidence type="ECO:0000313" key="3">
    <source>
        <dbReference type="Proteomes" id="UP000294547"/>
    </source>
</evidence>
<dbReference type="Pfam" id="PF18731">
    <property type="entry name" value="HEPN_Swt1"/>
    <property type="match status" value="1"/>
</dbReference>
<evidence type="ECO:0000259" key="1">
    <source>
        <dbReference type="Pfam" id="PF18731"/>
    </source>
</evidence>
<evidence type="ECO:0000313" key="2">
    <source>
        <dbReference type="EMBL" id="TDP85630.1"/>
    </source>
</evidence>
<proteinExistence type="predicted"/>
<comment type="caution">
    <text evidence="2">The sequence shown here is derived from an EMBL/GenBank/DDBJ whole genome shotgun (WGS) entry which is preliminary data.</text>
</comment>
<sequence>MNNLGNIELFLLKCAVIEADIRQSTSEYKDNPKNKRLSEDSNNDRYIRQFSLQNRRNASNMAEYYELFYMLENDIRELIVETLESAHGANWWDLKVPTGVKEEARKNRNRKEQAAVSTRSDNEIDYITFGQLSDVIRENWVDFAGIMSNQSAVSRVLSALNMLRGTIAHCGVLADDEVDRLKLAIKDWFRVLEGPKSS</sequence>
<feature type="domain" description="Swt1-like HEPN" evidence="1">
    <location>
        <begin position="67"/>
        <end position="191"/>
    </location>
</feature>
<dbReference type="OrthoDB" id="4773522at2"/>